<sequence length="114" mass="13259">MLFNNTIKWIEAFVPMDTELVKDSEKAAKGSKRAKEGSSKRARSNLEQEDAMRQRLEEENESAEPKRCLEIVPEDDDDRRLGSSVVVKERFKKTKPVDDKDNLLFQTLKTMFEH</sequence>
<organism evidence="2">
    <name type="scientific">Tanacetum cinerariifolium</name>
    <name type="common">Dalmatian daisy</name>
    <name type="synonym">Chrysanthemum cinerariifolium</name>
    <dbReference type="NCBI Taxonomy" id="118510"/>
    <lineage>
        <taxon>Eukaryota</taxon>
        <taxon>Viridiplantae</taxon>
        <taxon>Streptophyta</taxon>
        <taxon>Embryophyta</taxon>
        <taxon>Tracheophyta</taxon>
        <taxon>Spermatophyta</taxon>
        <taxon>Magnoliopsida</taxon>
        <taxon>eudicotyledons</taxon>
        <taxon>Gunneridae</taxon>
        <taxon>Pentapetalae</taxon>
        <taxon>asterids</taxon>
        <taxon>campanulids</taxon>
        <taxon>Asterales</taxon>
        <taxon>Asteraceae</taxon>
        <taxon>Asteroideae</taxon>
        <taxon>Anthemideae</taxon>
        <taxon>Anthemidinae</taxon>
        <taxon>Tanacetum</taxon>
    </lineage>
</organism>
<name>A0A699GP83_TANCI</name>
<reference evidence="2" key="1">
    <citation type="journal article" date="2019" name="Sci. Rep.">
        <title>Draft genome of Tanacetum cinerariifolium, the natural source of mosquito coil.</title>
        <authorList>
            <person name="Yamashiro T."/>
            <person name="Shiraishi A."/>
            <person name="Satake H."/>
            <person name="Nakayama K."/>
        </authorList>
    </citation>
    <scope>NUCLEOTIDE SEQUENCE</scope>
</reference>
<accession>A0A699GP83</accession>
<gene>
    <name evidence="2" type="ORF">Tci_069412</name>
</gene>
<dbReference type="EMBL" id="BKCJ010011733">
    <property type="protein sequence ID" value="GEU97434.1"/>
    <property type="molecule type" value="Genomic_DNA"/>
</dbReference>
<comment type="caution">
    <text evidence="2">The sequence shown here is derived from an EMBL/GenBank/DDBJ whole genome shotgun (WGS) entry which is preliminary data.</text>
</comment>
<dbReference type="AlphaFoldDB" id="A0A699GP83"/>
<protein>
    <submittedName>
        <fullName evidence="2">Uncharacterized protein</fullName>
    </submittedName>
</protein>
<proteinExistence type="predicted"/>
<evidence type="ECO:0000256" key="1">
    <source>
        <dbReference type="SAM" id="MobiDB-lite"/>
    </source>
</evidence>
<evidence type="ECO:0000313" key="2">
    <source>
        <dbReference type="EMBL" id="GEU97434.1"/>
    </source>
</evidence>
<feature type="region of interest" description="Disordered" evidence="1">
    <location>
        <begin position="25"/>
        <end position="65"/>
    </location>
</feature>